<dbReference type="Gene3D" id="3.50.50.60">
    <property type="entry name" value="FAD/NAD(P)-binding domain"/>
    <property type="match status" value="1"/>
</dbReference>
<dbReference type="SUPFAM" id="SSF51905">
    <property type="entry name" value="FAD/NAD(P)-binding domain"/>
    <property type="match status" value="1"/>
</dbReference>
<dbReference type="Proteomes" id="UP000218385">
    <property type="component" value="Chromosome"/>
</dbReference>
<dbReference type="InterPro" id="IPR036188">
    <property type="entry name" value="FAD/NAD-bd_sf"/>
</dbReference>
<sequence>MPITIVIGTGISAAAYLLSVKQYLKSVSQTLGTVGVVGGADLWQKMSHAHAMGQPTQLLTGNLLGHGREVRGFTPQQLSDRGFLTAGQFSRTIQHYLTQHSCAQLPDSYVSRITKEGSKYLLTTHVEGEIGGIITCDRVIFAPGPGPARPLATEAGVMSEEEIASFGGRIIKGNDFMSPDWRTPLSLPPEKTTVAVYGGSATAAWAVELADMRKMDVICWFTRPGRDKDAWNAKVRFNEAFPAGDRNNTVEEVYEARRHVYKLKKVENVESSTKIRLTFERQDGHDVVTYVDLLIYALGAEHTLTQGVRGVLAPDLIDSLVAFYDRNRAISSTPSLLAIGTEDRSLMVVGSAMSSAGGFGGSALQVHGDEGRLISTLAAYREINKTLPDAAKPPEGIAMVMAGIEALNEYVPASPVRGGRKAVFITPRLTTSERKDLPRGSANPDANHISSHDIDFEWDINFNTSNRTQLAIYIAQTTDLSPFAANLAVALIVYFRTRPENVRGLSDPQVATIINCANLIYKRLAELNHDLDAQLLHFDKKWGTEQHIVNCVGYVTTTTEWKLFWRNKGISLT</sequence>
<reference evidence="1 2" key="1">
    <citation type="submission" date="2017-09" db="EMBL/GenBank/DDBJ databases">
        <title>Complete Genome sequence of Lysobacter capsici KNU-15.</title>
        <authorList>
            <person name="Kim M.-C."/>
            <person name="Yi H."/>
            <person name="Lee D.-W."/>
            <person name="Shin J.-H."/>
        </authorList>
    </citation>
    <scope>NUCLEOTIDE SEQUENCE [LARGE SCALE GENOMIC DNA]</scope>
    <source>
        <strain evidence="1 2">KNU-15</strain>
    </source>
</reference>
<gene>
    <name evidence="1" type="ORF">CNN82_13235</name>
</gene>
<evidence type="ECO:0008006" key="3">
    <source>
        <dbReference type="Google" id="ProtNLM"/>
    </source>
</evidence>
<organism evidence="1 2">
    <name type="scientific">Pseudomonas frederiksbergensis</name>
    <dbReference type="NCBI Taxonomy" id="104087"/>
    <lineage>
        <taxon>Bacteria</taxon>
        <taxon>Pseudomonadati</taxon>
        <taxon>Pseudomonadota</taxon>
        <taxon>Gammaproteobacteria</taxon>
        <taxon>Pseudomonadales</taxon>
        <taxon>Pseudomonadaceae</taxon>
        <taxon>Pseudomonas</taxon>
    </lineage>
</organism>
<evidence type="ECO:0000313" key="2">
    <source>
        <dbReference type="Proteomes" id="UP000218385"/>
    </source>
</evidence>
<accession>A0AB33EB28</accession>
<evidence type="ECO:0000313" key="1">
    <source>
        <dbReference type="EMBL" id="ATE77335.1"/>
    </source>
</evidence>
<name>A0AB33EB28_9PSED</name>
<dbReference type="EMBL" id="CP023466">
    <property type="protein sequence ID" value="ATE77335.1"/>
    <property type="molecule type" value="Genomic_DNA"/>
</dbReference>
<protein>
    <recommendedName>
        <fullName evidence="3">FAD/NAD(P)-binding domain-containing protein</fullName>
    </recommendedName>
</protein>
<proteinExistence type="predicted"/>
<dbReference type="RefSeq" id="WP_096480073.1">
    <property type="nucleotide sequence ID" value="NZ_CP023466.1"/>
</dbReference>
<dbReference type="AlphaFoldDB" id="A0AB33EB28"/>